<gene>
    <name evidence="1" type="ORF">Pint_11085</name>
</gene>
<protein>
    <submittedName>
        <fullName evidence="1">Uncharacterized protein</fullName>
    </submittedName>
</protein>
<proteinExistence type="predicted"/>
<dbReference type="Proteomes" id="UP001163603">
    <property type="component" value="Chromosome 12"/>
</dbReference>
<evidence type="ECO:0000313" key="1">
    <source>
        <dbReference type="EMBL" id="KAJ0017079.1"/>
    </source>
</evidence>
<sequence length="259" mass="29954">MMGDLQVVEGVKKLNNDNYDKWDGRLNLHLLENLLVGQEAMAKQMAGVSLKDLKRMVTRQKVIKEREALIQGELQRIMTTAKDLRANVTTAARRDILQKIVGPTKGPLRAMLLLPNQRKNAKMNYSNHMRGDKHKSQSLSKYKGNHVVVTVDNSRLPIAYIDKTIVAPWLLCLVRSTRFEVYRDLKISKKLTMERQRLELVYVMSTESAYVDKTRRNEIVDLWHMQLRHVSFSKLNMMMKKSMFNGLPQLDVRTDTVCA</sequence>
<organism evidence="1 2">
    <name type="scientific">Pistacia integerrima</name>
    <dbReference type="NCBI Taxonomy" id="434235"/>
    <lineage>
        <taxon>Eukaryota</taxon>
        <taxon>Viridiplantae</taxon>
        <taxon>Streptophyta</taxon>
        <taxon>Embryophyta</taxon>
        <taxon>Tracheophyta</taxon>
        <taxon>Spermatophyta</taxon>
        <taxon>Magnoliopsida</taxon>
        <taxon>eudicotyledons</taxon>
        <taxon>Gunneridae</taxon>
        <taxon>Pentapetalae</taxon>
        <taxon>rosids</taxon>
        <taxon>malvids</taxon>
        <taxon>Sapindales</taxon>
        <taxon>Anacardiaceae</taxon>
        <taxon>Pistacia</taxon>
    </lineage>
</organism>
<name>A0ACC0XFK7_9ROSI</name>
<keyword evidence="2" id="KW-1185">Reference proteome</keyword>
<comment type="caution">
    <text evidence="1">The sequence shown here is derived from an EMBL/GenBank/DDBJ whole genome shotgun (WGS) entry which is preliminary data.</text>
</comment>
<reference evidence="2" key="1">
    <citation type="journal article" date="2023" name="G3 (Bethesda)">
        <title>Genome assembly and association tests identify interacting loci associated with vigor, precocity, and sex in interspecific pistachio rootstocks.</title>
        <authorList>
            <person name="Palmer W."/>
            <person name="Jacygrad E."/>
            <person name="Sagayaradj S."/>
            <person name="Cavanaugh K."/>
            <person name="Han R."/>
            <person name="Bertier L."/>
            <person name="Beede B."/>
            <person name="Kafkas S."/>
            <person name="Golino D."/>
            <person name="Preece J."/>
            <person name="Michelmore R."/>
        </authorList>
    </citation>
    <scope>NUCLEOTIDE SEQUENCE [LARGE SCALE GENOMIC DNA]</scope>
</reference>
<dbReference type="EMBL" id="CM047747">
    <property type="protein sequence ID" value="KAJ0017079.1"/>
    <property type="molecule type" value="Genomic_DNA"/>
</dbReference>
<accession>A0ACC0XFK7</accession>
<evidence type="ECO:0000313" key="2">
    <source>
        <dbReference type="Proteomes" id="UP001163603"/>
    </source>
</evidence>